<dbReference type="AlphaFoldDB" id="A0A6J6EVX6"/>
<dbReference type="PANTHER" id="PTHR20855">
    <property type="entry name" value="ADIPOR/PROGESTIN RECEPTOR-RELATED"/>
    <property type="match status" value="1"/>
</dbReference>
<dbReference type="EMBL" id="CAEZTS010000066">
    <property type="protein sequence ID" value="CAB4578914.1"/>
    <property type="molecule type" value="Genomic_DNA"/>
</dbReference>
<protein>
    <submittedName>
        <fullName evidence="6">Unannotated protein</fullName>
    </submittedName>
</protein>
<keyword evidence="3 5" id="KW-1133">Transmembrane helix</keyword>
<organism evidence="6">
    <name type="scientific">freshwater metagenome</name>
    <dbReference type="NCBI Taxonomy" id="449393"/>
    <lineage>
        <taxon>unclassified sequences</taxon>
        <taxon>metagenomes</taxon>
        <taxon>ecological metagenomes</taxon>
    </lineage>
</organism>
<sequence length="220" mass="23897">MNDLHGPHLMPLLRGWLHLVSFPIMLVMGGVLALVVDLPFSLRSSIVIYVLGTATMFGVSALYHRVRWRPRAKRLMQRFDHSAIFLAIAGGYTPVAVLCLNGWAQWAVVGGVWFGAVLGIVLHWLPRVPSFWHGASYMIVSWAAIVTVPALWRGLGPVGFGLILGGGVCYTLGAVALATHRPNPWPRVFGYHEIFHAFTVVAAGLQFAAIAGVVTPRLAA</sequence>
<name>A0A6J6EVX6_9ZZZZ</name>
<evidence type="ECO:0000313" key="6">
    <source>
        <dbReference type="EMBL" id="CAB4578914.1"/>
    </source>
</evidence>
<evidence type="ECO:0000256" key="4">
    <source>
        <dbReference type="ARBA" id="ARBA00023136"/>
    </source>
</evidence>
<dbReference type="Pfam" id="PF03006">
    <property type="entry name" value="HlyIII"/>
    <property type="match status" value="1"/>
</dbReference>
<evidence type="ECO:0000256" key="5">
    <source>
        <dbReference type="SAM" id="Phobius"/>
    </source>
</evidence>
<gene>
    <name evidence="6" type="ORF">UFOPK1722_00881</name>
</gene>
<dbReference type="GO" id="GO:0016020">
    <property type="term" value="C:membrane"/>
    <property type="evidence" value="ECO:0007669"/>
    <property type="project" value="UniProtKB-SubCell"/>
</dbReference>
<proteinExistence type="predicted"/>
<feature type="transmembrane region" description="Helical" evidence="5">
    <location>
        <begin position="83"/>
        <end position="100"/>
    </location>
</feature>
<feature type="transmembrane region" description="Helical" evidence="5">
    <location>
        <begin position="12"/>
        <end position="36"/>
    </location>
</feature>
<evidence type="ECO:0000256" key="2">
    <source>
        <dbReference type="ARBA" id="ARBA00022692"/>
    </source>
</evidence>
<keyword evidence="2 5" id="KW-0812">Transmembrane</keyword>
<comment type="subcellular location">
    <subcellularLocation>
        <location evidence="1">Membrane</location>
        <topology evidence="1">Multi-pass membrane protein</topology>
    </subcellularLocation>
</comment>
<feature type="transmembrane region" description="Helical" evidence="5">
    <location>
        <begin position="191"/>
        <end position="214"/>
    </location>
</feature>
<dbReference type="InterPro" id="IPR004254">
    <property type="entry name" value="AdipoR/HlyIII-related"/>
</dbReference>
<accession>A0A6J6EVX6</accession>
<feature type="transmembrane region" description="Helical" evidence="5">
    <location>
        <begin position="158"/>
        <end position="179"/>
    </location>
</feature>
<feature type="transmembrane region" description="Helical" evidence="5">
    <location>
        <begin position="132"/>
        <end position="152"/>
    </location>
</feature>
<evidence type="ECO:0000256" key="3">
    <source>
        <dbReference type="ARBA" id="ARBA00022989"/>
    </source>
</evidence>
<feature type="transmembrane region" description="Helical" evidence="5">
    <location>
        <begin position="42"/>
        <end position="63"/>
    </location>
</feature>
<reference evidence="6" key="1">
    <citation type="submission" date="2020-05" db="EMBL/GenBank/DDBJ databases">
        <authorList>
            <person name="Chiriac C."/>
            <person name="Salcher M."/>
            <person name="Ghai R."/>
            <person name="Kavagutti S V."/>
        </authorList>
    </citation>
    <scope>NUCLEOTIDE SEQUENCE</scope>
</reference>
<feature type="transmembrane region" description="Helical" evidence="5">
    <location>
        <begin position="106"/>
        <end position="125"/>
    </location>
</feature>
<dbReference type="PANTHER" id="PTHR20855:SF3">
    <property type="entry name" value="LD03007P"/>
    <property type="match status" value="1"/>
</dbReference>
<evidence type="ECO:0000256" key="1">
    <source>
        <dbReference type="ARBA" id="ARBA00004141"/>
    </source>
</evidence>
<keyword evidence="4 5" id="KW-0472">Membrane</keyword>